<dbReference type="AlphaFoldDB" id="A0A846TQ48"/>
<reference evidence="1 2" key="1">
    <citation type="submission" date="2020-04" db="EMBL/GenBank/DDBJ databases">
        <title>Complete genome sequence of Spiroplasma platyhelix ATCC 51748, an insect isolate.</title>
        <authorList>
            <person name="Green E.A."/>
            <person name="Klassen J.L."/>
        </authorList>
    </citation>
    <scope>NUCLEOTIDE SEQUENCE [LARGE SCALE GENOMIC DNA]</scope>
    <source>
        <strain evidence="1 2">PALS-1</strain>
    </source>
</reference>
<protein>
    <submittedName>
        <fullName evidence="1">Uncharacterized protein</fullName>
    </submittedName>
</protein>
<proteinExistence type="predicted"/>
<dbReference type="EMBL" id="JAAVVK010000001">
    <property type="protein sequence ID" value="NKE38430.1"/>
    <property type="molecule type" value="Genomic_DNA"/>
</dbReference>
<organism evidence="1 2">
    <name type="scientific">Spiroplasma platyhelix PALS-1</name>
    <dbReference type="NCBI Taxonomy" id="1276218"/>
    <lineage>
        <taxon>Bacteria</taxon>
        <taxon>Bacillati</taxon>
        <taxon>Mycoplasmatota</taxon>
        <taxon>Mollicutes</taxon>
        <taxon>Entomoplasmatales</taxon>
        <taxon>Spiroplasmataceae</taxon>
        <taxon>Spiroplasma</taxon>
    </lineage>
</organism>
<accession>A0A846TQ48</accession>
<evidence type="ECO:0000313" key="1">
    <source>
        <dbReference type="EMBL" id="NKE38430.1"/>
    </source>
</evidence>
<sequence length="207" mass="25455">MKKIEELIDFKLNEKQDYDKYSQIRGQQLYLFIGKYLYKEDIKLNYCYVKDLIRYDKRLKDNLYVYLGTFEDYLKTLIYEKTNYSVNKKFQLSEEIDHSSFIEINTKESYDLAKLIIILEEIEGAKKEEIKDFRKIKDFRNKVMHHNFLLLKYEEKKKIQSRIVWLKDNILMLKKYLPKDYQNNFIKDINNCKKKLLLEKSYKLEEL</sequence>
<comment type="caution">
    <text evidence="1">The sequence shown here is derived from an EMBL/GenBank/DDBJ whole genome shotgun (WGS) entry which is preliminary data.</text>
</comment>
<evidence type="ECO:0000313" key="2">
    <source>
        <dbReference type="Proteomes" id="UP000584587"/>
    </source>
</evidence>
<name>A0A846TQ48_9MOLU</name>
<keyword evidence="2" id="KW-1185">Reference proteome</keyword>
<dbReference type="RefSeq" id="WP_168104902.1">
    <property type="nucleotide sequence ID" value="NZ_CP051215.1"/>
</dbReference>
<gene>
    <name evidence="1" type="ORF">HER12_01520</name>
</gene>
<dbReference type="Proteomes" id="UP000584587">
    <property type="component" value="Unassembled WGS sequence"/>
</dbReference>